<keyword evidence="4" id="KW-1185">Reference proteome</keyword>
<dbReference type="PROSITE" id="PS00036">
    <property type="entry name" value="BZIP_BASIC"/>
    <property type="match status" value="1"/>
</dbReference>
<proteinExistence type="predicted"/>
<evidence type="ECO:0000313" key="3">
    <source>
        <dbReference type="EMBL" id="KAJ5182497.1"/>
    </source>
</evidence>
<dbReference type="Proteomes" id="UP001146351">
    <property type="component" value="Unassembled WGS sequence"/>
</dbReference>
<dbReference type="InterPro" id="IPR046347">
    <property type="entry name" value="bZIP_sf"/>
</dbReference>
<name>A0A9W9LZP6_9EURO</name>
<dbReference type="CDD" id="cd14688">
    <property type="entry name" value="bZIP_YAP"/>
    <property type="match status" value="1"/>
</dbReference>
<reference evidence="3" key="2">
    <citation type="journal article" date="2023" name="IMA Fungus">
        <title>Comparative genomic study of the Penicillium genus elucidates a diverse pangenome and 15 lateral gene transfer events.</title>
        <authorList>
            <person name="Petersen C."/>
            <person name="Sorensen T."/>
            <person name="Nielsen M.R."/>
            <person name="Sondergaard T.E."/>
            <person name="Sorensen J.L."/>
            <person name="Fitzpatrick D.A."/>
            <person name="Frisvad J.C."/>
            <person name="Nielsen K.L."/>
        </authorList>
    </citation>
    <scope>NUCLEOTIDE SEQUENCE</scope>
    <source>
        <strain evidence="3">IBT 21917</strain>
    </source>
</reference>
<dbReference type="InterPro" id="IPR052635">
    <property type="entry name" value="Sec_Metab_Biosynth_Reg"/>
</dbReference>
<gene>
    <name evidence="3" type="ORF">N7492_000113</name>
</gene>
<evidence type="ECO:0000256" key="1">
    <source>
        <dbReference type="SAM" id="MobiDB-lite"/>
    </source>
</evidence>
<dbReference type="GO" id="GO:0003700">
    <property type="term" value="F:DNA-binding transcription factor activity"/>
    <property type="evidence" value="ECO:0007669"/>
    <property type="project" value="InterPro"/>
</dbReference>
<feature type="compositionally biased region" description="Polar residues" evidence="1">
    <location>
        <begin position="9"/>
        <end position="20"/>
    </location>
</feature>
<feature type="domain" description="BZIP" evidence="2">
    <location>
        <begin position="25"/>
        <end position="40"/>
    </location>
</feature>
<dbReference type="EMBL" id="JAPQKO010000001">
    <property type="protein sequence ID" value="KAJ5182497.1"/>
    <property type="molecule type" value="Genomic_DNA"/>
</dbReference>
<dbReference type="OrthoDB" id="4496773at2759"/>
<dbReference type="InterPro" id="IPR004827">
    <property type="entry name" value="bZIP"/>
</dbReference>
<dbReference type="AlphaFoldDB" id="A0A9W9LZP6"/>
<evidence type="ECO:0000259" key="2">
    <source>
        <dbReference type="PROSITE" id="PS00036"/>
    </source>
</evidence>
<protein>
    <recommendedName>
        <fullName evidence="2">BZIP domain-containing protein</fullName>
    </recommendedName>
</protein>
<feature type="compositionally biased region" description="Basic and acidic residues" evidence="1">
    <location>
        <begin position="78"/>
        <end position="87"/>
    </location>
</feature>
<sequence>MRAEPTPESPQSDENPSQKQDPLERRRLQNRLSQRNHRRKIRDRIAKLQERVIANELRAAAALNSWDQTYLPSPMVSSRHDSRHESHFVSPRDPSFLTTEPSTPSMPPYIMPATPPWTNDWPASQHLTSLHGEPPFLIDGGIMGDTTCSGPALAHMMHNMDLATASGGPVRGSYYDALPGGSTSTDYPPLTTTNQPLYYIATETALPQILQVLNTVSPQSSIIVLVPDSAASTTATRMPTPGLLGNNTMDPVSPAQINTPGQACQFQAQSIPATTATQVGPDAWQTAGPYMVGLQAQKQPMSGGNFASMGL</sequence>
<dbReference type="PANTHER" id="PTHR39607">
    <property type="entry name" value="XANTHOCILLIN BIOSYNTHESIS CLUSTER TRANSCRIPTION FACTOR XANC-RELATED"/>
    <property type="match status" value="1"/>
</dbReference>
<reference evidence="3" key="1">
    <citation type="submission" date="2022-11" db="EMBL/GenBank/DDBJ databases">
        <authorList>
            <person name="Petersen C."/>
        </authorList>
    </citation>
    <scope>NUCLEOTIDE SEQUENCE</scope>
    <source>
        <strain evidence="3">IBT 21917</strain>
    </source>
</reference>
<dbReference type="PANTHER" id="PTHR39607:SF3">
    <property type="entry name" value="BZIP DOMAIN-CONTAINING PROTEIN"/>
    <property type="match status" value="1"/>
</dbReference>
<organism evidence="3 4">
    <name type="scientific">Penicillium capsulatum</name>
    <dbReference type="NCBI Taxonomy" id="69766"/>
    <lineage>
        <taxon>Eukaryota</taxon>
        <taxon>Fungi</taxon>
        <taxon>Dikarya</taxon>
        <taxon>Ascomycota</taxon>
        <taxon>Pezizomycotina</taxon>
        <taxon>Eurotiomycetes</taxon>
        <taxon>Eurotiomycetidae</taxon>
        <taxon>Eurotiales</taxon>
        <taxon>Aspergillaceae</taxon>
        <taxon>Penicillium</taxon>
    </lineage>
</organism>
<evidence type="ECO:0000313" key="4">
    <source>
        <dbReference type="Proteomes" id="UP001146351"/>
    </source>
</evidence>
<accession>A0A9W9LZP6</accession>
<dbReference type="SUPFAM" id="SSF57959">
    <property type="entry name" value="Leucine zipper domain"/>
    <property type="match status" value="1"/>
</dbReference>
<feature type="region of interest" description="Disordered" evidence="1">
    <location>
        <begin position="1"/>
        <end position="42"/>
    </location>
</feature>
<feature type="region of interest" description="Disordered" evidence="1">
    <location>
        <begin position="74"/>
        <end position="106"/>
    </location>
</feature>
<comment type="caution">
    <text evidence="3">The sequence shown here is derived from an EMBL/GenBank/DDBJ whole genome shotgun (WGS) entry which is preliminary data.</text>
</comment>